<gene>
    <name evidence="2" type="ORF">GCM10007063_05720</name>
</gene>
<dbReference type="Proteomes" id="UP000658382">
    <property type="component" value="Unassembled WGS sequence"/>
</dbReference>
<dbReference type="Pfam" id="PF01844">
    <property type="entry name" value="HNH"/>
    <property type="match status" value="1"/>
</dbReference>
<proteinExistence type="predicted"/>
<reference evidence="2" key="2">
    <citation type="submission" date="2020-09" db="EMBL/GenBank/DDBJ databases">
        <authorList>
            <person name="Sun Q."/>
            <person name="Ohkuma M."/>
        </authorList>
    </citation>
    <scope>NUCLEOTIDE SEQUENCE</scope>
    <source>
        <strain evidence="2">JCM 12580</strain>
    </source>
</reference>
<feature type="domain" description="HNH nuclease" evidence="1">
    <location>
        <begin position="235"/>
        <end position="285"/>
    </location>
</feature>
<protein>
    <recommendedName>
        <fullName evidence="1">HNH nuclease domain-containing protein</fullName>
    </recommendedName>
</protein>
<dbReference type="SMART" id="SM00507">
    <property type="entry name" value="HNHc"/>
    <property type="match status" value="1"/>
</dbReference>
<evidence type="ECO:0000259" key="1">
    <source>
        <dbReference type="SMART" id="SM00507"/>
    </source>
</evidence>
<dbReference type="AlphaFoldDB" id="A0A917UU46"/>
<name>A0A917UU46_9BACI</name>
<dbReference type="Gene3D" id="1.10.30.50">
    <property type="match status" value="1"/>
</dbReference>
<dbReference type="GO" id="GO:0008270">
    <property type="term" value="F:zinc ion binding"/>
    <property type="evidence" value="ECO:0007669"/>
    <property type="project" value="InterPro"/>
</dbReference>
<evidence type="ECO:0000313" key="2">
    <source>
        <dbReference type="EMBL" id="GGJ86072.1"/>
    </source>
</evidence>
<dbReference type="InterPro" id="IPR003615">
    <property type="entry name" value="HNH_nuc"/>
</dbReference>
<keyword evidence="3" id="KW-1185">Reference proteome</keyword>
<dbReference type="GO" id="GO:0004519">
    <property type="term" value="F:endonuclease activity"/>
    <property type="evidence" value="ECO:0007669"/>
    <property type="project" value="InterPro"/>
</dbReference>
<organism evidence="2 3">
    <name type="scientific">Lentibacillus kapialis</name>
    <dbReference type="NCBI Taxonomy" id="340214"/>
    <lineage>
        <taxon>Bacteria</taxon>
        <taxon>Bacillati</taxon>
        <taxon>Bacillota</taxon>
        <taxon>Bacilli</taxon>
        <taxon>Bacillales</taxon>
        <taxon>Bacillaceae</taxon>
        <taxon>Lentibacillus</taxon>
    </lineage>
</organism>
<dbReference type="EMBL" id="BMNQ01000004">
    <property type="protein sequence ID" value="GGJ86072.1"/>
    <property type="molecule type" value="Genomic_DNA"/>
</dbReference>
<comment type="caution">
    <text evidence="2">The sequence shown here is derived from an EMBL/GenBank/DDBJ whole genome shotgun (WGS) entry which is preliminary data.</text>
</comment>
<dbReference type="CDD" id="cd00085">
    <property type="entry name" value="HNHc"/>
    <property type="match status" value="1"/>
</dbReference>
<accession>A0A917UU46</accession>
<sequence>MIGTVDFVNKTKEELTKEDLRSMIRVEYRKCISVAEMIDYYGIEVNEYYNFVVSKGLRLTGMERTELNKIRNEKRKETNEEYNRRKQAELKNKVPDFILCALYEVDFEYRNGQFYYDQEQLQHAREDAQSKILDYDEEKLNARFGEKKGEISNITNTDLVAMRYYRRISRKKLASKMLVTVPRIKEMESESPVSKDTAKCYMWELKIKNHHIKQLRKIMNGQSKEIYDSRTIPKPVKVAVWSRDKGKCSSCGSDKKLHYHHIEHYADGGQNKVKNLTLLCASCHAEVHKNDKSYHMLKSMAEG</sequence>
<dbReference type="RefSeq" id="WP_188631559.1">
    <property type="nucleotide sequence ID" value="NZ_BMNQ01000004.1"/>
</dbReference>
<reference evidence="2" key="1">
    <citation type="journal article" date="2014" name="Int. J. Syst. Evol. Microbiol.">
        <title>Complete genome sequence of Corynebacterium casei LMG S-19264T (=DSM 44701T), isolated from a smear-ripened cheese.</title>
        <authorList>
            <consortium name="US DOE Joint Genome Institute (JGI-PGF)"/>
            <person name="Walter F."/>
            <person name="Albersmeier A."/>
            <person name="Kalinowski J."/>
            <person name="Ruckert C."/>
        </authorList>
    </citation>
    <scope>NUCLEOTIDE SEQUENCE</scope>
    <source>
        <strain evidence="2">JCM 12580</strain>
    </source>
</reference>
<evidence type="ECO:0000313" key="3">
    <source>
        <dbReference type="Proteomes" id="UP000658382"/>
    </source>
</evidence>
<dbReference type="InterPro" id="IPR002711">
    <property type="entry name" value="HNH"/>
</dbReference>
<dbReference type="GO" id="GO:0003676">
    <property type="term" value="F:nucleic acid binding"/>
    <property type="evidence" value="ECO:0007669"/>
    <property type="project" value="InterPro"/>
</dbReference>